<evidence type="ECO:0000313" key="3">
    <source>
        <dbReference type="Proteomes" id="UP001180536"/>
    </source>
</evidence>
<keyword evidence="3" id="KW-1185">Reference proteome</keyword>
<organism evidence="2 3">
    <name type="scientific">Pelomonas aquatica</name>
    <dbReference type="NCBI Taxonomy" id="431058"/>
    <lineage>
        <taxon>Bacteria</taxon>
        <taxon>Pseudomonadati</taxon>
        <taxon>Pseudomonadota</taxon>
        <taxon>Betaproteobacteria</taxon>
        <taxon>Burkholderiales</taxon>
        <taxon>Sphaerotilaceae</taxon>
        <taxon>Roseateles</taxon>
    </lineage>
</organism>
<sequence length="209" mass="22236">MSEHHSHDPQQLPEAQPAAVAARGVSPTRRSLLRAGALGAPALIALKPAPVIACTCKLPSGFTVSGNASRGPKNCADPAYKPLTWKSSVTKVMVGVNKYEYRYTRGSVLTIHKGTKVSSLGFTTTGYGDANTTVDTWLSSDLSDTGLIMACYLDACLAGNDSTFPRKEKILAMWNQGVIGGSYLPANQTTAWTKAKVIAYLKFLTAQVV</sequence>
<dbReference type="EMBL" id="JAVDXQ010000009">
    <property type="protein sequence ID" value="MDR7299549.1"/>
    <property type="molecule type" value="Genomic_DNA"/>
</dbReference>
<dbReference type="RefSeq" id="WP_310349343.1">
    <property type="nucleotide sequence ID" value="NZ_JAVDXQ010000009.1"/>
</dbReference>
<name>A0ABU1ZFY5_9BURK</name>
<dbReference type="PROSITE" id="PS51318">
    <property type="entry name" value="TAT"/>
    <property type="match status" value="1"/>
</dbReference>
<reference evidence="2 3" key="1">
    <citation type="submission" date="2023-07" db="EMBL/GenBank/DDBJ databases">
        <title>Sorghum-associated microbial communities from plants grown in Nebraska, USA.</title>
        <authorList>
            <person name="Schachtman D."/>
        </authorList>
    </citation>
    <scope>NUCLEOTIDE SEQUENCE [LARGE SCALE GENOMIC DNA]</scope>
    <source>
        <strain evidence="2 3">BE310</strain>
    </source>
</reference>
<gene>
    <name evidence="2" type="ORF">J2X16_004919</name>
</gene>
<comment type="caution">
    <text evidence="2">The sequence shown here is derived from an EMBL/GenBank/DDBJ whole genome shotgun (WGS) entry which is preliminary data.</text>
</comment>
<feature type="region of interest" description="Disordered" evidence="1">
    <location>
        <begin position="1"/>
        <end position="23"/>
    </location>
</feature>
<evidence type="ECO:0000313" key="2">
    <source>
        <dbReference type="EMBL" id="MDR7299549.1"/>
    </source>
</evidence>
<accession>A0ABU1ZFY5</accession>
<protein>
    <submittedName>
        <fullName evidence="2">Uncharacterized protein</fullName>
    </submittedName>
</protein>
<evidence type="ECO:0000256" key="1">
    <source>
        <dbReference type="SAM" id="MobiDB-lite"/>
    </source>
</evidence>
<dbReference type="Proteomes" id="UP001180536">
    <property type="component" value="Unassembled WGS sequence"/>
</dbReference>
<dbReference type="InterPro" id="IPR006311">
    <property type="entry name" value="TAT_signal"/>
</dbReference>
<proteinExistence type="predicted"/>